<dbReference type="PANTHER" id="PTHR43060">
    <property type="entry name" value="3-HYDROXYISOBUTYRATE DEHYDROGENASE-LIKE 1, MITOCHONDRIAL-RELATED"/>
    <property type="match status" value="1"/>
</dbReference>
<dbReference type="PANTHER" id="PTHR43060:SF15">
    <property type="entry name" value="3-HYDROXYISOBUTYRATE DEHYDROGENASE-LIKE 1, MITOCHONDRIAL-RELATED"/>
    <property type="match status" value="1"/>
</dbReference>
<evidence type="ECO:0000313" key="5">
    <source>
        <dbReference type="Proteomes" id="UP001526201"/>
    </source>
</evidence>
<evidence type="ECO:0000259" key="3">
    <source>
        <dbReference type="Pfam" id="PF14833"/>
    </source>
</evidence>
<sequence>MIGGGVAVSLARRGRIPTVFDIRADASDDLDGVPSQVPTIADVARDSDVVLLAVVTADQAREVIAGEDGILSAAHPGLVVVLLSTITVEAVHELADLCERGGVAFLDARVSGGNGAADNGLTVMVGGPDEIVERARPILEDFAKVVVHCGDLGTGMITKLARNTLTYSVWAAVREAASIAKAGGVAIDRLLEVLQNSDEGTSALMMLQIQASGFQIPEDRVDSANMLAQKDLAAVQDFAGSVGIEVPITDIVRPRMRAVYRGDLPEPLPVESWRRGLEMMDRVYGPGYHQQVPTGITIPSIVHTVDQLFGNVWARPYLTLRDRRLLTFGATAMLGRPELLRTQLRGALANEEFTVEQLREIVVHMHYYGGWPNGTSVQAVVEELIAEHSSQHA</sequence>
<evidence type="ECO:0000313" key="4">
    <source>
        <dbReference type="EMBL" id="MCV7227721.1"/>
    </source>
</evidence>
<keyword evidence="5" id="KW-1185">Reference proteome</keyword>
<accession>A0ABT3CE20</accession>
<name>A0ABT3CE20_9MYCO</name>
<dbReference type="InterPro" id="IPR008927">
    <property type="entry name" value="6-PGluconate_DH-like_C_sf"/>
</dbReference>
<dbReference type="SUPFAM" id="SSF51735">
    <property type="entry name" value="NAD(P)-binding Rossmann-fold domains"/>
    <property type="match status" value="1"/>
</dbReference>
<dbReference type="SUPFAM" id="SSF48179">
    <property type="entry name" value="6-phosphogluconate dehydrogenase C-terminal domain-like"/>
    <property type="match status" value="1"/>
</dbReference>
<feature type="domain" description="3-hydroxyisobutyrate dehydrogenase-like NAD-binding" evidence="3">
    <location>
        <begin position="153"/>
        <end position="261"/>
    </location>
</feature>
<organism evidence="4 5">
    <name type="scientific">Mycolicibacterium komossense</name>
    <dbReference type="NCBI Taxonomy" id="1779"/>
    <lineage>
        <taxon>Bacteria</taxon>
        <taxon>Bacillati</taxon>
        <taxon>Actinomycetota</taxon>
        <taxon>Actinomycetes</taxon>
        <taxon>Mycobacteriales</taxon>
        <taxon>Mycobacteriaceae</taxon>
        <taxon>Mycolicibacterium</taxon>
    </lineage>
</organism>
<feature type="domain" description="Carboxymuconolactone decarboxylase-like" evidence="1">
    <location>
        <begin position="302"/>
        <end position="382"/>
    </location>
</feature>
<dbReference type="InterPro" id="IPR036291">
    <property type="entry name" value="NAD(P)-bd_dom_sf"/>
</dbReference>
<dbReference type="InterPro" id="IPR029154">
    <property type="entry name" value="HIBADH-like_NADP-bd"/>
</dbReference>
<feature type="domain" description="6-phosphogluconate dehydrogenase NADP-binding" evidence="2">
    <location>
        <begin position="3"/>
        <end position="150"/>
    </location>
</feature>
<gene>
    <name evidence="4" type="ORF">H7J73_16985</name>
</gene>
<comment type="caution">
    <text evidence="4">The sequence shown here is derived from an EMBL/GenBank/DDBJ whole genome shotgun (WGS) entry which is preliminary data.</text>
</comment>
<dbReference type="SUPFAM" id="SSF69118">
    <property type="entry name" value="AhpD-like"/>
    <property type="match status" value="1"/>
</dbReference>
<dbReference type="Pfam" id="PF14833">
    <property type="entry name" value="NAD_binding_11"/>
    <property type="match status" value="1"/>
</dbReference>
<dbReference type="Pfam" id="PF02627">
    <property type="entry name" value="CMD"/>
    <property type="match status" value="1"/>
</dbReference>
<evidence type="ECO:0000259" key="1">
    <source>
        <dbReference type="Pfam" id="PF02627"/>
    </source>
</evidence>
<dbReference type="Gene3D" id="3.40.50.720">
    <property type="entry name" value="NAD(P)-binding Rossmann-like Domain"/>
    <property type="match status" value="1"/>
</dbReference>
<dbReference type="Pfam" id="PF03446">
    <property type="entry name" value="NAD_binding_2"/>
    <property type="match status" value="1"/>
</dbReference>
<evidence type="ECO:0000259" key="2">
    <source>
        <dbReference type="Pfam" id="PF03446"/>
    </source>
</evidence>
<dbReference type="Proteomes" id="UP001526201">
    <property type="component" value="Unassembled WGS sequence"/>
</dbReference>
<dbReference type="EMBL" id="JACKTY010000030">
    <property type="protein sequence ID" value="MCV7227721.1"/>
    <property type="molecule type" value="Genomic_DNA"/>
</dbReference>
<reference evidence="4 5" key="1">
    <citation type="journal article" date="2022" name="BMC Genomics">
        <title>Comparative genome analysis of mycobacteria focusing on tRNA and non-coding RNA.</title>
        <authorList>
            <person name="Behra P.R.K."/>
            <person name="Pettersson B.M.F."/>
            <person name="Ramesh M."/>
            <person name="Das S."/>
            <person name="Dasgupta S."/>
            <person name="Kirsebom L.A."/>
        </authorList>
    </citation>
    <scope>NUCLEOTIDE SEQUENCE [LARGE SCALE GENOMIC DNA]</scope>
    <source>
        <strain evidence="4 5">DSM 44078</strain>
    </source>
</reference>
<dbReference type="InterPro" id="IPR029032">
    <property type="entry name" value="AhpD-like"/>
</dbReference>
<dbReference type="InterPro" id="IPR003779">
    <property type="entry name" value="CMD-like"/>
</dbReference>
<dbReference type="InterPro" id="IPR013328">
    <property type="entry name" value="6PGD_dom2"/>
</dbReference>
<dbReference type="InterPro" id="IPR006115">
    <property type="entry name" value="6PGDH_NADP-bd"/>
</dbReference>
<protein>
    <submittedName>
        <fullName evidence="4">NAD-binding protein</fullName>
    </submittedName>
</protein>
<dbReference type="Gene3D" id="1.10.1040.10">
    <property type="entry name" value="N-(1-d-carboxylethyl)-l-norvaline Dehydrogenase, domain 2"/>
    <property type="match status" value="1"/>
</dbReference>
<dbReference type="Gene3D" id="1.20.1290.10">
    <property type="entry name" value="AhpD-like"/>
    <property type="match status" value="1"/>
</dbReference>
<proteinExistence type="predicted"/>